<keyword evidence="5" id="KW-1185">Reference proteome</keyword>
<proteinExistence type="predicted"/>
<keyword evidence="4" id="KW-0378">Hydrolase</keyword>
<evidence type="ECO:0000259" key="3">
    <source>
        <dbReference type="PROSITE" id="PS50887"/>
    </source>
</evidence>
<gene>
    <name evidence="4" type="primary">gmr_4</name>
    <name evidence="4" type="ORF">CD178_02294</name>
</gene>
<dbReference type="CDD" id="cd00130">
    <property type="entry name" value="PAS"/>
    <property type="match status" value="1"/>
</dbReference>
<dbReference type="KEGG" id="ksc:CD178_02294"/>
<dbReference type="RefSeq" id="WP_118963128.1">
    <property type="nucleotide sequence ID" value="NZ_CP023036.1"/>
</dbReference>
<evidence type="ECO:0000256" key="2">
    <source>
        <dbReference type="ARBA" id="ARBA00029839"/>
    </source>
</evidence>
<dbReference type="Pfam" id="PF00990">
    <property type="entry name" value="GGDEF"/>
    <property type="match status" value="1"/>
</dbReference>
<protein>
    <recommendedName>
        <fullName evidence="1">Diguanylate cyclase DosC</fullName>
    </recommendedName>
    <alternativeName>
        <fullName evidence="2">Direct oxygen-sensing cyclase</fullName>
    </alternativeName>
</protein>
<accession>A0A347WDV1</accession>
<dbReference type="Pfam" id="PF13185">
    <property type="entry name" value="GAF_2"/>
    <property type="match status" value="3"/>
</dbReference>
<dbReference type="CDD" id="cd14759">
    <property type="entry name" value="GS_GGDEF_2"/>
    <property type="match status" value="1"/>
</dbReference>
<dbReference type="InterPro" id="IPR012292">
    <property type="entry name" value="Globin/Proto"/>
</dbReference>
<dbReference type="Gene3D" id="3.30.450.40">
    <property type="match status" value="3"/>
</dbReference>
<dbReference type="PANTHER" id="PTHR46663">
    <property type="entry name" value="DIGUANYLATE CYCLASE DGCT-RELATED"/>
    <property type="match status" value="1"/>
</dbReference>
<dbReference type="OrthoDB" id="23692at2"/>
<dbReference type="GO" id="GO:0019825">
    <property type="term" value="F:oxygen binding"/>
    <property type="evidence" value="ECO:0007669"/>
    <property type="project" value="InterPro"/>
</dbReference>
<evidence type="ECO:0000313" key="4">
    <source>
        <dbReference type="EMBL" id="AXY23044.1"/>
    </source>
</evidence>
<dbReference type="Gene3D" id="3.30.70.270">
    <property type="match status" value="1"/>
</dbReference>
<reference evidence="4 5" key="1">
    <citation type="submission" date="2017-08" db="EMBL/GenBank/DDBJ databases">
        <title>Complete genome sequence of Gluconacetobacter saccharivorans CV1 isolated from Fermented Vinegar.</title>
        <authorList>
            <person name="Kim S.-Y."/>
        </authorList>
    </citation>
    <scope>NUCLEOTIDE SEQUENCE [LARGE SCALE GENOMIC DNA]</scope>
    <source>
        <strain evidence="4 5">CV1</strain>
    </source>
</reference>
<dbReference type="NCBIfam" id="TIGR00229">
    <property type="entry name" value="sensory_box"/>
    <property type="match status" value="1"/>
</dbReference>
<dbReference type="GO" id="GO:0020037">
    <property type="term" value="F:heme binding"/>
    <property type="evidence" value="ECO:0007669"/>
    <property type="project" value="InterPro"/>
</dbReference>
<dbReference type="InterPro" id="IPR052163">
    <property type="entry name" value="DGC-Regulatory_Protein"/>
</dbReference>
<dbReference type="SMART" id="SM00091">
    <property type="entry name" value="PAS"/>
    <property type="match status" value="1"/>
</dbReference>
<dbReference type="SUPFAM" id="SSF46458">
    <property type="entry name" value="Globin-like"/>
    <property type="match status" value="1"/>
</dbReference>
<dbReference type="GO" id="GO:0016787">
    <property type="term" value="F:hydrolase activity"/>
    <property type="evidence" value="ECO:0007669"/>
    <property type="project" value="UniProtKB-KW"/>
</dbReference>
<dbReference type="SUPFAM" id="SSF55785">
    <property type="entry name" value="PYP-like sensor domain (PAS domain)"/>
    <property type="match status" value="1"/>
</dbReference>
<name>A0A347WDV1_9PROT</name>
<dbReference type="SMART" id="SM00267">
    <property type="entry name" value="GGDEF"/>
    <property type="match status" value="1"/>
</dbReference>
<dbReference type="InterPro" id="IPR029787">
    <property type="entry name" value="Nucleotide_cyclase"/>
</dbReference>
<dbReference type="AlphaFoldDB" id="A0A347WDV1"/>
<dbReference type="InterPro" id="IPR000014">
    <property type="entry name" value="PAS"/>
</dbReference>
<dbReference type="InterPro" id="IPR009050">
    <property type="entry name" value="Globin-like_sf"/>
</dbReference>
<feature type="domain" description="GGDEF" evidence="3">
    <location>
        <begin position="779"/>
        <end position="919"/>
    </location>
</feature>
<evidence type="ECO:0000256" key="1">
    <source>
        <dbReference type="ARBA" id="ARBA00015125"/>
    </source>
</evidence>
<evidence type="ECO:0000313" key="5">
    <source>
        <dbReference type="Proteomes" id="UP000264120"/>
    </source>
</evidence>
<dbReference type="InterPro" id="IPR043128">
    <property type="entry name" value="Rev_trsase/Diguanyl_cyclase"/>
</dbReference>
<dbReference type="SUPFAM" id="SSF55073">
    <property type="entry name" value="Nucleotide cyclase"/>
    <property type="match status" value="1"/>
</dbReference>
<sequence length="1268" mass="140941">MLPFLIVVACDVVIELHDYQHAKMEVRAEALRNTQAYANLIADRLNTRFTELDVASAALQLPHTNPATPSPQMGEALRRYLLSRATPYTFNVLAADGETIQWSTAPSGTTQAKNAQTSAADFTPLDHSGNHLLGRIQYRDDTGDAVLPLLVHGDTDEHTGYFFASNYHLDRLLDIRELPANYRRGWSFTPVDTRDGAVLHARPDSSRRSTPTPAADIAIVVASPVDDYPFSVRLAVPESRVRQTYWRHAPSRWGIEALAFGLLLSAVAVTIRRREREQMLQLTRLTEFNSFMAQLNQCISQAKNEEALLQEICDMAIHYAHLKIAFIGRPDENGSIRMLAVAGPAGCMDGVSISVHPDVPEGCGNVGRVWRSGQPIFNASFKNGEHTAPWREWAIRQGVCSNAVLPIHRDGQIWAVLSVYHEQVDVFDDQLQVLLKEIATDISSGLEQLYNRRLQTALLDNSVVGILLVKDRIIQMTNTRVAQMLGLTPDSLVNQSAEMLYADREEFERVGAIYEQLRTRSEVRVAGVRLSRPDGRVMIADFSGVQLSDINGNVSVWTIEDVTSRDVAQRLYHALVNTADAVLQASSDTEMCARACSDLVHDTLFHAVWIGRMEPGYRLNVIARAGEGTDGMDALDLRAMDEVPVPLVAARAWKTEALAYSNDELGEQAQAPWFDFVRRNQWRAVLSTPIWRGGSTWMVITFVSPQPHIFDAQSIALCQRVAHLLGHALDTLDAKQRVEKLQVEESQRARHDPLTGLPNRLALEEYMPLALARARRQGTAVGVSMLDLDDFKLVNDSYGHEAGDVLLQELARRMRAGLRQTDYIARLGGDEFVVIIDDLDPLVPVAQATTVLDQLHVAVESPFQVTPESRAVVGMTLGLALYPLDGEDPDTLLRRADAAMYQSKVTKATRKTWWCLASATVARPPTDNAPETIAFDAYGPEAAELLTRARSFLARIRHDFMERFDDLIGETPDGKRILSVFTAEELAHLKEQQLKHLGFLLAPETTRQDIVAIAGRIGTVHALSGLTPTLLSESYSIYRRLLIDRLDKAMLRASEQYHILLTTEIRIQDDKGAQLQAGQVVEQTYFSLLSENLPVTDRSLTDATAQEMEDFGQLPGIQAAMLFRASASGQLVVTGTGGPQAQKLGNAMLPVLAQPITEPDPSFNQSVTGIAWRSRQRQHCASYVTDPRVVVWRDVMKHLGIVSSLSIPIRGNDGQVMAVLTVYGAYPNQFESLLMQQFASGLQQRWEQIWQRYPSPLPAATITEPRPR</sequence>
<dbReference type="EMBL" id="CP023036">
    <property type="protein sequence ID" value="AXY23044.1"/>
    <property type="molecule type" value="Genomic_DNA"/>
</dbReference>
<dbReference type="Proteomes" id="UP000264120">
    <property type="component" value="Chromosome"/>
</dbReference>
<organism evidence="4 5">
    <name type="scientific">Komagataeibacter saccharivorans</name>
    <dbReference type="NCBI Taxonomy" id="265959"/>
    <lineage>
        <taxon>Bacteria</taxon>
        <taxon>Pseudomonadati</taxon>
        <taxon>Pseudomonadota</taxon>
        <taxon>Alphaproteobacteria</taxon>
        <taxon>Acetobacterales</taxon>
        <taxon>Acetobacteraceae</taxon>
        <taxon>Komagataeibacter</taxon>
    </lineage>
</organism>
<dbReference type="InterPro" id="IPR029016">
    <property type="entry name" value="GAF-like_dom_sf"/>
</dbReference>
<dbReference type="Gene3D" id="1.10.490.10">
    <property type="entry name" value="Globins"/>
    <property type="match status" value="1"/>
</dbReference>
<dbReference type="Pfam" id="PF13426">
    <property type="entry name" value="PAS_9"/>
    <property type="match status" value="1"/>
</dbReference>
<dbReference type="CDD" id="cd01949">
    <property type="entry name" value="GGDEF"/>
    <property type="match status" value="1"/>
</dbReference>
<dbReference type="PANTHER" id="PTHR46663:SF4">
    <property type="entry name" value="DIGUANYLATE CYCLASE DGCT-RELATED"/>
    <property type="match status" value="1"/>
</dbReference>
<dbReference type="InterPro" id="IPR003018">
    <property type="entry name" value="GAF"/>
</dbReference>
<dbReference type="SUPFAM" id="SSF55781">
    <property type="entry name" value="GAF domain-like"/>
    <property type="match status" value="3"/>
</dbReference>
<dbReference type="NCBIfam" id="TIGR00254">
    <property type="entry name" value="GGDEF"/>
    <property type="match status" value="1"/>
</dbReference>
<dbReference type="PROSITE" id="PS50887">
    <property type="entry name" value="GGDEF"/>
    <property type="match status" value="1"/>
</dbReference>
<dbReference type="InterPro" id="IPR000160">
    <property type="entry name" value="GGDEF_dom"/>
</dbReference>
<dbReference type="SMART" id="SM00065">
    <property type="entry name" value="GAF"/>
    <property type="match status" value="3"/>
</dbReference>
<dbReference type="Gene3D" id="3.30.450.20">
    <property type="entry name" value="PAS domain"/>
    <property type="match status" value="1"/>
</dbReference>
<dbReference type="InterPro" id="IPR035965">
    <property type="entry name" value="PAS-like_dom_sf"/>
</dbReference>